<dbReference type="GO" id="GO:0046983">
    <property type="term" value="F:protein dimerization activity"/>
    <property type="evidence" value="ECO:0007669"/>
    <property type="project" value="InterPro"/>
</dbReference>
<dbReference type="AlphaFoldDB" id="A0A9D4WFW8"/>
<evidence type="ECO:0000259" key="1">
    <source>
        <dbReference type="Pfam" id="PF05699"/>
    </source>
</evidence>
<dbReference type="Proteomes" id="UP001058974">
    <property type="component" value="Chromosome 6"/>
</dbReference>
<dbReference type="Pfam" id="PF05699">
    <property type="entry name" value="Dimer_Tnp_hAT"/>
    <property type="match status" value="1"/>
</dbReference>
<accession>A0A9D4WFW8</accession>
<sequence>MYLPNPKSKLRSFLFFSTFPYWIKEKSVATLANRDIAIKTTKKSSSPYDRFEILSAINSVSQLLQEKNMLIDVAMQKIKGLISYFEGYRETSFYKVLINAKEIAVELNIAPIFPQRRIIKRKMKFDENLNILSVELSEEESFRVNYFLYLVDQAVVSLNKRFEQYQEYEKLKLLREMLPEETIRPTDTLLFLKGLDCFPNTVIAYRILLTIPVTVASAEKKFFKIEVVKNLLAVYHVTRKA</sequence>
<proteinExistence type="predicted"/>
<gene>
    <name evidence="2" type="ORF">KIW84_065151</name>
</gene>
<dbReference type="Gramene" id="Psat06G0515100-T1">
    <property type="protein sequence ID" value="KAI5400105.1"/>
    <property type="gene ID" value="KIW84_065151"/>
</dbReference>
<reference evidence="2 3" key="1">
    <citation type="journal article" date="2022" name="Nat. Genet.">
        <title>Improved pea reference genome and pan-genome highlight genomic features and evolutionary characteristics.</title>
        <authorList>
            <person name="Yang T."/>
            <person name="Liu R."/>
            <person name="Luo Y."/>
            <person name="Hu S."/>
            <person name="Wang D."/>
            <person name="Wang C."/>
            <person name="Pandey M.K."/>
            <person name="Ge S."/>
            <person name="Xu Q."/>
            <person name="Li N."/>
            <person name="Li G."/>
            <person name="Huang Y."/>
            <person name="Saxena R.K."/>
            <person name="Ji Y."/>
            <person name="Li M."/>
            <person name="Yan X."/>
            <person name="He Y."/>
            <person name="Liu Y."/>
            <person name="Wang X."/>
            <person name="Xiang C."/>
            <person name="Varshney R.K."/>
            <person name="Ding H."/>
            <person name="Gao S."/>
            <person name="Zong X."/>
        </authorList>
    </citation>
    <scope>NUCLEOTIDE SEQUENCE [LARGE SCALE GENOMIC DNA]</scope>
    <source>
        <strain evidence="2 3">cv. Zhongwan 6</strain>
    </source>
</reference>
<feature type="domain" description="HAT C-terminal dimerisation" evidence="1">
    <location>
        <begin position="196"/>
        <end position="222"/>
    </location>
</feature>
<comment type="caution">
    <text evidence="2">The sequence shown here is derived from an EMBL/GenBank/DDBJ whole genome shotgun (WGS) entry which is preliminary data.</text>
</comment>
<protein>
    <recommendedName>
        <fullName evidence="1">HAT C-terminal dimerisation domain-containing protein</fullName>
    </recommendedName>
</protein>
<evidence type="ECO:0000313" key="3">
    <source>
        <dbReference type="Proteomes" id="UP001058974"/>
    </source>
</evidence>
<keyword evidence="3" id="KW-1185">Reference proteome</keyword>
<dbReference type="EMBL" id="JAMSHJ010000006">
    <property type="protein sequence ID" value="KAI5400105.1"/>
    <property type="molecule type" value="Genomic_DNA"/>
</dbReference>
<dbReference type="InterPro" id="IPR008906">
    <property type="entry name" value="HATC_C_dom"/>
</dbReference>
<evidence type="ECO:0000313" key="2">
    <source>
        <dbReference type="EMBL" id="KAI5400105.1"/>
    </source>
</evidence>
<name>A0A9D4WFW8_PEA</name>
<organism evidence="2 3">
    <name type="scientific">Pisum sativum</name>
    <name type="common">Garden pea</name>
    <name type="synonym">Lathyrus oleraceus</name>
    <dbReference type="NCBI Taxonomy" id="3888"/>
    <lineage>
        <taxon>Eukaryota</taxon>
        <taxon>Viridiplantae</taxon>
        <taxon>Streptophyta</taxon>
        <taxon>Embryophyta</taxon>
        <taxon>Tracheophyta</taxon>
        <taxon>Spermatophyta</taxon>
        <taxon>Magnoliopsida</taxon>
        <taxon>eudicotyledons</taxon>
        <taxon>Gunneridae</taxon>
        <taxon>Pentapetalae</taxon>
        <taxon>rosids</taxon>
        <taxon>fabids</taxon>
        <taxon>Fabales</taxon>
        <taxon>Fabaceae</taxon>
        <taxon>Papilionoideae</taxon>
        <taxon>50 kb inversion clade</taxon>
        <taxon>NPAAA clade</taxon>
        <taxon>Hologalegina</taxon>
        <taxon>IRL clade</taxon>
        <taxon>Fabeae</taxon>
        <taxon>Lathyrus</taxon>
    </lineage>
</organism>